<gene>
    <name evidence="2" type="ORF">PXEA_LOCUS32584</name>
</gene>
<accession>A0A448XL04</accession>
<name>A0A448XL04_9PLAT</name>
<dbReference type="EMBL" id="CAAALY010260240">
    <property type="protein sequence ID" value="VEL39144.1"/>
    <property type="molecule type" value="Genomic_DNA"/>
</dbReference>
<feature type="compositionally biased region" description="Polar residues" evidence="1">
    <location>
        <begin position="18"/>
        <end position="38"/>
    </location>
</feature>
<evidence type="ECO:0000313" key="3">
    <source>
        <dbReference type="Proteomes" id="UP000784294"/>
    </source>
</evidence>
<proteinExistence type="predicted"/>
<comment type="caution">
    <text evidence="2">The sequence shown here is derived from an EMBL/GenBank/DDBJ whole genome shotgun (WGS) entry which is preliminary data.</text>
</comment>
<feature type="region of interest" description="Disordered" evidence="1">
    <location>
        <begin position="1"/>
        <end position="68"/>
    </location>
</feature>
<feature type="compositionally biased region" description="Basic residues" evidence="1">
    <location>
        <begin position="7"/>
        <end position="16"/>
    </location>
</feature>
<organism evidence="2 3">
    <name type="scientific">Protopolystoma xenopodis</name>
    <dbReference type="NCBI Taxonomy" id="117903"/>
    <lineage>
        <taxon>Eukaryota</taxon>
        <taxon>Metazoa</taxon>
        <taxon>Spiralia</taxon>
        <taxon>Lophotrochozoa</taxon>
        <taxon>Platyhelminthes</taxon>
        <taxon>Monogenea</taxon>
        <taxon>Polyopisthocotylea</taxon>
        <taxon>Polystomatidea</taxon>
        <taxon>Polystomatidae</taxon>
        <taxon>Protopolystoma</taxon>
    </lineage>
</organism>
<keyword evidence="3" id="KW-1185">Reference proteome</keyword>
<sequence length="150" mass="16215">AVESLFKHHKGRKHSGRAYTSINDHSTGFSAPSAGNVNSPDTPSTSTTSGRLSVPGLRSTGWASEASDHRRSQIAGVLQACSTKSATNTDPALVDLDSQNKAALAVVKYAGLANARVKRQLKFEKRRRVKTDKLRCVGKPNGSWKPFKRK</sequence>
<evidence type="ECO:0000313" key="2">
    <source>
        <dbReference type="EMBL" id="VEL39144.1"/>
    </source>
</evidence>
<dbReference type="Proteomes" id="UP000784294">
    <property type="component" value="Unassembled WGS sequence"/>
</dbReference>
<dbReference type="AlphaFoldDB" id="A0A448XL04"/>
<reference evidence="2" key="1">
    <citation type="submission" date="2018-11" db="EMBL/GenBank/DDBJ databases">
        <authorList>
            <consortium name="Pathogen Informatics"/>
        </authorList>
    </citation>
    <scope>NUCLEOTIDE SEQUENCE</scope>
</reference>
<feature type="non-terminal residue" evidence="2">
    <location>
        <position position="1"/>
    </location>
</feature>
<protein>
    <submittedName>
        <fullName evidence="2">Uncharacterized protein</fullName>
    </submittedName>
</protein>
<feature type="compositionally biased region" description="Low complexity" evidence="1">
    <location>
        <begin position="39"/>
        <end position="49"/>
    </location>
</feature>
<evidence type="ECO:0000256" key="1">
    <source>
        <dbReference type="SAM" id="MobiDB-lite"/>
    </source>
</evidence>